<feature type="transmembrane region" description="Helical" evidence="3">
    <location>
        <begin position="20"/>
        <end position="38"/>
    </location>
</feature>
<feature type="domain" description="Methyltransferase" evidence="4">
    <location>
        <begin position="100"/>
        <end position="190"/>
    </location>
</feature>
<dbReference type="PANTHER" id="PTHR43861">
    <property type="entry name" value="TRANS-ACONITATE 2-METHYLTRANSFERASE-RELATED"/>
    <property type="match status" value="1"/>
</dbReference>
<sequence>MKSISKSISSMSQMYNKSSNWAKVMIIVVVLLIVITLFKSTTIKKEGYEQRDKFEFKTGPEIYDDFYASIYDHLVYNNILDDYAVGAIINKTTPTNHSIILDIGSGTGNIVAALSDKGLNAEGVDISQSMVKQAKENYPNYDFKQGDVRNAMLFNSGSFTHILCMYFTIYYIQDKAQFFSNCFNWLMPGGHLVVHIVDRDQFDPIIPPANPLITLSPQRYAPKRVTHSKVTFDDFKYAADFQLNNQNNTAKFVEKFSNKESGKTFRKQEHEMFMESEDDILTMAQNTGFIVMGKVELIKCGYEYQYLYVLQKPE</sequence>
<dbReference type="Gene3D" id="3.40.50.150">
    <property type="entry name" value="Vaccinia Virus protein VP39"/>
    <property type="match status" value="1"/>
</dbReference>
<keyword evidence="3" id="KW-0472">Membrane</keyword>
<dbReference type="SUPFAM" id="SSF53335">
    <property type="entry name" value="S-adenosyl-L-methionine-dependent methyltransferases"/>
    <property type="match status" value="1"/>
</dbReference>
<evidence type="ECO:0000256" key="1">
    <source>
        <dbReference type="ARBA" id="ARBA00022603"/>
    </source>
</evidence>
<name>A0A6C0EU28_9ZZZZ</name>
<keyword evidence="1" id="KW-0489">Methyltransferase</keyword>
<dbReference type="EMBL" id="MN738946">
    <property type="protein sequence ID" value="QHT32686.1"/>
    <property type="molecule type" value="Genomic_DNA"/>
</dbReference>
<keyword evidence="3" id="KW-1133">Transmembrane helix</keyword>
<evidence type="ECO:0000259" key="4">
    <source>
        <dbReference type="Pfam" id="PF13649"/>
    </source>
</evidence>
<dbReference type="PANTHER" id="PTHR43861:SF1">
    <property type="entry name" value="TRANS-ACONITATE 2-METHYLTRANSFERASE"/>
    <property type="match status" value="1"/>
</dbReference>
<evidence type="ECO:0000256" key="2">
    <source>
        <dbReference type="ARBA" id="ARBA00022679"/>
    </source>
</evidence>
<dbReference type="InterPro" id="IPR029063">
    <property type="entry name" value="SAM-dependent_MTases_sf"/>
</dbReference>
<proteinExistence type="predicted"/>
<protein>
    <recommendedName>
        <fullName evidence="4">Methyltransferase domain-containing protein</fullName>
    </recommendedName>
</protein>
<keyword evidence="2" id="KW-0808">Transferase</keyword>
<dbReference type="GO" id="GO:0008168">
    <property type="term" value="F:methyltransferase activity"/>
    <property type="evidence" value="ECO:0007669"/>
    <property type="project" value="UniProtKB-KW"/>
</dbReference>
<dbReference type="CDD" id="cd02440">
    <property type="entry name" value="AdoMet_MTases"/>
    <property type="match status" value="1"/>
</dbReference>
<evidence type="ECO:0000256" key="3">
    <source>
        <dbReference type="SAM" id="Phobius"/>
    </source>
</evidence>
<accession>A0A6C0EU28</accession>
<dbReference type="AlphaFoldDB" id="A0A6C0EU28"/>
<reference evidence="5" key="1">
    <citation type="journal article" date="2020" name="Nature">
        <title>Giant virus diversity and host interactions through global metagenomics.</title>
        <authorList>
            <person name="Schulz F."/>
            <person name="Roux S."/>
            <person name="Paez-Espino D."/>
            <person name="Jungbluth S."/>
            <person name="Walsh D.A."/>
            <person name="Denef V.J."/>
            <person name="McMahon K.D."/>
            <person name="Konstantinidis K.T."/>
            <person name="Eloe-Fadrosh E.A."/>
            <person name="Kyrpides N.C."/>
            <person name="Woyke T."/>
        </authorList>
    </citation>
    <scope>NUCLEOTIDE SEQUENCE</scope>
    <source>
        <strain evidence="5">GVMAG-M-3300009161-30</strain>
    </source>
</reference>
<dbReference type="GO" id="GO:0032259">
    <property type="term" value="P:methylation"/>
    <property type="evidence" value="ECO:0007669"/>
    <property type="project" value="UniProtKB-KW"/>
</dbReference>
<dbReference type="InterPro" id="IPR041698">
    <property type="entry name" value="Methyltransf_25"/>
</dbReference>
<dbReference type="Pfam" id="PF13649">
    <property type="entry name" value="Methyltransf_25"/>
    <property type="match status" value="1"/>
</dbReference>
<keyword evidence="3" id="KW-0812">Transmembrane</keyword>
<organism evidence="5">
    <name type="scientific">viral metagenome</name>
    <dbReference type="NCBI Taxonomy" id="1070528"/>
    <lineage>
        <taxon>unclassified sequences</taxon>
        <taxon>metagenomes</taxon>
        <taxon>organismal metagenomes</taxon>
    </lineage>
</organism>
<evidence type="ECO:0000313" key="5">
    <source>
        <dbReference type="EMBL" id="QHT32686.1"/>
    </source>
</evidence>